<dbReference type="InterPro" id="IPR049326">
    <property type="entry name" value="Rhodopsin_dom_fungi"/>
</dbReference>
<evidence type="ECO:0000256" key="3">
    <source>
        <dbReference type="ARBA" id="ARBA00022989"/>
    </source>
</evidence>
<feature type="transmembrane region" description="Helical" evidence="6">
    <location>
        <begin position="62"/>
        <end position="82"/>
    </location>
</feature>
<dbReference type="PANTHER" id="PTHR33048:SF47">
    <property type="entry name" value="INTEGRAL MEMBRANE PROTEIN-RELATED"/>
    <property type="match status" value="1"/>
</dbReference>
<dbReference type="eggNOG" id="ENOG502SN7T">
    <property type="taxonomic scope" value="Eukaryota"/>
</dbReference>
<evidence type="ECO:0000256" key="2">
    <source>
        <dbReference type="ARBA" id="ARBA00022692"/>
    </source>
</evidence>
<evidence type="ECO:0000256" key="1">
    <source>
        <dbReference type="ARBA" id="ARBA00004141"/>
    </source>
</evidence>
<feature type="transmembrane region" description="Helical" evidence="6">
    <location>
        <begin position="12"/>
        <end position="32"/>
    </location>
</feature>
<comment type="subcellular location">
    <subcellularLocation>
        <location evidence="1">Membrane</location>
        <topology evidence="1">Multi-pass membrane protein</topology>
    </subcellularLocation>
</comment>
<sequence>MRITTVTGWDDHTFMIAAVFSTATLALMFPLASLGFGKHAWTIDPSSIIHIRQLFYAGQINYVFVQILSKVSLLLFFLRIFFLQKWTRIGCYLTLTFLGTKWIIFLMIVIFQCTPVRSTWDFSVPSHCVNVKVLTILAGGFSILEDLIILSLPIPCIKSLNIGAGKKITATIMFSIGSLATIISIVRLRYLMTFGSYVDTTWDDVDAFVWSVIENSLALVCACLPALRPLLCLLAPKVFGVFSRSAKPATPDACSSSPLRSWKNRKTHSQIADDEQSAIYFVPQETISSGVTDSRGQNTMGRDLEDGQGIDLIVVKLDGKNDISNNLK</sequence>
<evidence type="ECO:0000256" key="5">
    <source>
        <dbReference type="ARBA" id="ARBA00038359"/>
    </source>
</evidence>
<keyword evidence="2 6" id="KW-0812">Transmembrane</keyword>
<evidence type="ECO:0000256" key="4">
    <source>
        <dbReference type="ARBA" id="ARBA00023136"/>
    </source>
</evidence>
<gene>
    <name evidence="8" type="ORF">GLAREA_02075</name>
</gene>
<dbReference type="GeneID" id="19461133"/>
<dbReference type="PANTHER" id="PTHR33048">
    <property type="entry name" value="PTH11-LIKE INTEGRAL MEMBRANE PROTEIN (AFU_ORTHOLOGUE AFUA_5G11245)"/>
    <property type="match status" value="1"/>
</dbReference>
<evidence type="ECO:0000256" key="6">
    <source>
        <dbReference type="SAM" id="Phobius"/>
    </source>
</evidence>
<protein>
    <submittedName>
        <fullName evidence="8">Integral membrane protein</fullName>
    </submittedName>
</protein>
<name>S3DHW4_GLAL2</name>
<keyword evidence="4 6" id="KW-0472">Membrane</keyword>
<evidence type="ECO:0000313" key="9">
    <source>
        <dbReference type="Proteomes" id="UP000016922"/>
    </source>
</evidence>
<feature type="domain" description="Rhodopsin" evidence="7">
    <location>
        <begin position="5"/>
        <end position="231"/>
    </location>
</feature>
<dbReference type="GO" id="GO:0016020">
    <property type="term" value="C:membrane"/>
    <property type="evidence" value="ECO:0007669"/>
    <property type="project" value="UniProtKB-SubCell"/>
</dbReference>
<evidence type="ECO:0000313" key="8">
    <source>
        <dbReference type="EMBL" id="EPE26163.1"/>
    </source>
</evidence>
<evidence type="ECO:0000259" key="7">
    <source>
        <dbReference type="Pfam" id="PF20684"/>
    </source>
</evidence>
<reference evidence="8 9" key="1">
    <citation type="journal article" date="2013" name="BMC Genomics">
        <title>Genomics-driven discovery of the pneumocandin biosynthetic gene cluster in the fungus Glarea lozoyensis.</title>
        <authorList>
            <person name="Chen L."/>
            <person name="Yue Q."/>
            <person name="Zhang X."/>
            <person name="Xiang M."/>
            <person name="Wang C."/>
            <person name="Li S."/>
            <person name="Che Y."/>
            <person name="Ortiz-Lopez F.J."/>
            <person name="Bills G.F."/>
            <person name="Liu X."/>
            <person name="An Z."/>
        </authorList>
    </citation>
    <scope>NUCLEOTIDE SEQUENCE [LARGE SCALE GENOMIC DNA]</scope>
    <source>
        <strain evidence="9">ATCC 20868 / MF5171</strain>
    </source>
</reference>
<keyword evidence="3 6" id="KW-1133">Transmembrane helix</keyword>
<dbReference type="Proteomes" id="UP000016922">
    <property type="component" value="Unassembled WGS sequence"/>
</dbReference>
<accession>S3DHW4</accession>
<dbReference type="KEGG" id="glz:GLAREA_02075"/>
<dbReference type="OMA" id="ESWENVD"/>
<keyword evidence="9" id="KW-1185">Reference proteome</keyword>
<feature type="transmembrane region" description="Helical" evidence="6">
    <location>
        <begin position="89"/>
        <end position="111"/>
    </location>
</feature>
<dbReference type="RefSeq" id="XP_008087482.1">
    <property type="nucleotide sequence ID" value="XM_008089291.1"/>
</dbReference>
<feature type="transmembrane region" description="Helical" evidence="6">
    <location>
        <begin position="168"/>
        <end position="188"/>
    </location>
</feature>
<dbReference type="AlphaFoldDB" id="S3DHW4"/>
<dbReference type="OrthoDB" id="5342292at2759"/>
<dbReference type="InterPro" id="IPR052337">
    <property type="entry name" value="SAT4-like"/>
</dbReference>
<organism evidence="8 9">
    <name type="scientific">Glarea lozoyensis (strain ATCC 20868 / MF5171)</name>
    <dbReference type="NCBI Taxonomy" id="1116229"/>
    <lineage>
        <taxon>Eukaryota</taxon>
        <taxon>Fungi</taxon>
        <taxon>Dikarya</taxon>
        <taxon>Ascomycota</taxon>
        <taxon>Pezizomycotina</taxon>
        <taxon>Leotiomycetes</taxon>
        <taxon>Helotiales</taxon>
        <taxon>Helotiaceae</taxon>
        <taxon>Glarea</taxon>
    </lineage>
</organism>
<proteinExistence type="inferred from homology"/>
<dbReference type="Pfam" id="PF20684">
    <property type="entry name" value="Fung_rhodopsin"/>
    <property type="match status" value="1"/>
</dbReference>
<comment type="similarity">
    <text evidence="5">Belongs to the SAT4 family.</text>
</comment>
<dbReference type="EMBL" id="KE145371">
    <property type="protein sequence ID" value="EPE26163.1"/>
    <property type="molecule type" value="Genomic_DNA"/>
</dbReference>
<dbReference type="HOGENOM" id="CLU_028200_29_1_1"/>